<feature type="region of interest" description="Disordered" evidence="1">
    <location>
        <begin position="45"/>
        <end position="65"/>
    </location>
</feature>
<evidence type="ECO:0000256" key="1">
    <source>
        <dbReference type="SAM" id="MobiDB-lite"/>
    </source>
</evidence>
<dbReference type="AlphaFoldDB" id="A0A3N1GIE7"/>
<evidence type="ECO:0000313" key="2">
    <source>
        <dbReference type="EMBL" id="ROP30044.1"/>
    </source>
</evidence>
<sequence>MTGAWTWPGRLQGERYTEMQSQRRSVQLACLLMVAGVVSTGCAARTKSPSVAPPPPSPPAVSLDGPVRDITAEEAELLELGEQTLLKRCLERAGFQWTIEAPVAGDRDFPYVLDDVAWARAHGYGSDVREEIRRARESDANRRYTLTLTPERRQAATEALNGDLRPGRDAGVVSVRLPNGMVVRRSEHGCQAEAERALYGDLTRWTRVRGVVSVLKDAVRQRVLGDARYTAAVTRWSRCMAAAGHRYASPADTRGAFADTPATGPSRTRELVVAQAEATCATKTDLSATAAKLSRHYTDALNAEHRADVDLALRLRVQALLPARTAVDAQP</sequence>
<accession>A0A3N1GIE7</accession>
<gene>
    <name evidence="2" type="ORF">EDD30_2875</name>
</gene>
<dbReference type="Proteomes" id="UP000271683">
    <property type="component" value="Unassembled WGS sequence"/>
</dbReference>
<organism evidence="2 3">
    <name type="scientific">Couchioplanes caeruleus</name>
    <dbReference type="NCBI Taxonomy" id="56438"/>
    <lineage>
        <taxon>Bacteria</taxon>
        <taxon>Bacillati</taxon>
        <taxon>Actinomycetota</taxon>
        <taxon>Actinomycetes</taxon>
        <taxon>Micromonosporales</taxon>
        <taxon>Micromonosporaceae</taxon>
        <taxon>Couchioplanes</taxon>
    </lineage>
</organism>
<comment type="caution">
    <text evidence="2">The sequence shown here is derived from an EMBL/GenBank/DDBJ whole genome shotgun (WGS) entry which is preliminary data.</text>
</comment>
<dbReference type="EMBL" id="RJKL01000001">
    <property type="protein sequence ID" value="ROP30044.1"/>
    <property type="molecule type" value="Genomic_DNA"/>
</dbReference>
<proteinExistence type="predicted"/>
<name>A0A3N1GIE7_9ACTN</name>
<protein>
    <submittedName>
        <fullName evidence="2">Uncharacterized protein</fullName>
    </submittedName>
</protein>
<reference evidence="2 3" key="1">
    <citation type="submission" date="2018-11" db="EMBL/GenBank/DDBJ databases">
        <title>Sequencing the genomes of 1000 actinobacteria strains.</title>
        <authorList>
            <person name="Klenk H.-P."/>
        </authorList>
    </citation>
    <scope>NUCLEOTIDE SEQUENCE [LARGE SCALE GENOMIC DNA]</scope>
    <source>
        <strain evidence="2 3">DSM 43634</strain>
    </source>
</reference>
<evidence type="ECO:0000313" key="3">
    <source>
        <dbReference type="Proteomes" id="UP000271683"/>
    </source>
</evidence>